<dbReference type="RefSeq" id="WP_345596128.1">
    <property type="nucleotide sequence ID" value="NZ_BAABCQ010000147.1"/>
</dbReference>
<accession>A0ABP7RTD6</accession>
<dbReference type="Proteomes" id="UP001500034">
    <property type="component" value="Unassembled WGS sequence"/>
</dbReference>
<feature type="region of interest" description="Disordered" evidence="1">
    <location>
        <begin position="1"/>
        <end position="40"/>
    </location>
</feature>
<dbReference type="EMBL" id="BAABCQ010000147">
    <property type="protein sequence ID" value="GAA4001882.1"/>
    <property type="molecule type" value="Genomic_DNA"/>
</dbReference>
<reference evidence="3" key="1">
    <citation type="journal article" date="2019" name="Int. J. Syst. Evol. Microbiol.">
        <title>The Global Catalogue of Microorganisms (GCM) 10K type strain sequencing project: providing services to taxonomists for standard genome sequencing and annotation.</title>
        <authorList>
            <consortium name="The Broad Institute Genomics Platform"/>
            <consortium name="The Broad Institute Genome Sequencing Center for Infectious Disease"/>
            <person name="Wu L."/>
            <person name="Ma J."/>
        </authorList>
    </citation>
    <scope>NUCLEOTIDE SEQUENCE [LARGE SCALE GENOMIC DNA]</scope>
    <source>
        <strain evidence="3">JCM 17027</strain>
    </source>
</reference>
<evidence type="ECO:0000313" key="2">
    <source>
        <dbReference type="EMBL" id="GAA4001882.1"/>
    </source>
</evidence>
<keyword evidence="3" id="KW-1185">Reference proteome</keyword>
<proteinExistence type="predicted"/>
<sequence>MTDDLPRDREHPQPERPRRNRLETRTPPKKVKIRRKAAPRRARVTRAVICCMSCDADALTTKIEGGMCPDCRAEYEAAVAAEEAGQLGPGYVPDTFRAGLRRFERAGGAGRGTTVSRRRRHDRQDRTAVADVLVNV</sequence>
<feature type="region of interest" description="Disordered" evidence="1">
    <location>
        <begin position="103"/>
        <end position="126"/>
    </location>
</feature>
<evidence type="ECO:0000313" key="3">
    <source>
        <dbReference type="Proteomes" id="UP001500034"/>
    </source>
</evidence>
<evidence type="ECO:0000256" key="1">
    <source>
        <dbReference type="SAM" id="MobiDB-lite"/>
    </source>
</evidence>
<name>A0ABP7RTD6_9ACTN</name>
<feature type="compositionally biased region" description="Basic and acidic residues" evidence="1">
    <location>
        <begin position="1"/>
        <end position="26"/>
    </location>
</feature>
<gene>
    <name evidence="2" type="ORF">GCM10022384_55890</name>
</gene>
<organism evidence="2 3">
    <name type="scientific">Streptomyces marokkonensis</name>
    <dbReference type="NCBI Taxonomy" id="324855"/>
    <lineage>
        <taxon>Bacteria</taxon>
        <taxon>Bacillati</taxon>
        <taxon>Actinomycetota</taxon>
        <taxon>Actinomycetes</taxon>
        <taxon>Kitasatosporales</taxon>
        <taxon>Streptomycetaceae</taxon>
        <taxon>Streptomyces</taxon>
    </lineage>
</organism>
<feature type="compositionally biased region" description="Basic residues" evidence="1">
    <location>
        <begin position="27"/>
        <end position="40"/>
    </location>
</feature>
<protein>
    <submittedName>
        <fullName evidence="2">Uncharacterized protein</fullName>
    </submittedName>
</protein>
<comment type="caution">
    <text evidence="2">The sequence shown here is derived from an EMBL/GenBank/DDBJ whole genome shotgun (WGS) entry which is preliminary data.</text>
</comment>